<evidence type="ECO:0000256" key="7">
    <source>
        <dbReference type="ARBA" id="ARBA00023163"/>
    </source>
</evidence>
<dbReference type="PANTHER" id="PTHR47428:SF1">
    <property type="entry name" value="REGULATORY PROTEIN MIG1-RELATED"/>
    <property type="match status" value="1"/>
</dbReference>
<feature type="region of interest" description="Disordered" evidence="10">
    <location>
        <begin position="77"/>
        <end position="167"/>
    </location>
</feature>
<dbReference type="SMART" id="SM00355">
    <property type="entry name" value="ZnF_C2H2"/>
    <property type="match status" value="2"/>
</dbReference>
<dbReference type="Proteomes" id="UP001497453">
    <property type="component" value="Chromosome 7"/>
</dbReference>
<feature type="region of interest" description="Disordered" evidence="10">
    <location>
        <begin position="476"/>
        <end position="495"/>
    </location>
</feature>
<dbReference type="InterPro" id="IPR051007">
    <property type="entry name" value="creA/MIG_C2H2-ZnF"/>
</dbReference>
<keyword evidence="8" id="KW-0539">Nucleus</keyword>
<keyword evidence="6" id="KW-0805">Transcription regulation</keyword>
<evidence type="ECO:0000313" key="12">
    <source>
        <dbReference type="EMBL" id="CAL1712378.1"/>
    </source>
</evidence>
<evidence type="ECO:0000256" key="5">
    <source>
        <dbReference type="ARBA" id="ARBA00022833"/>
    </source>
</evidence>
<evidence type="ECO:0000256" key="1">
    <source>
        <dbReference type="ARBA" id="ARBA00004123"/>
    </source>
</evidence>
<feature type="compositionally biased region" description="Low complexity" evidence="10">
    <location>
        <begin position="656"/>
        <end position="673"/>
    </location>
</feature>
<feature type="compositionally biased region" description="Low complexity" evidence="10">
    <location>
        <begin position="433"/>
        <end position="445"/>
    </location>
</feature>
<feature type="domain" description="C2H2-type" evidence="11">
    <location>
        <begin position="54"/>
        <end position="83"/>
    </location>
</feature>
<evidence type="ECO:0000256" key="2">
    <source>
        <dbReference type="ARBA" id="ARBA00022723"/>
    </source>
</evidence>
<evidence type="ECO:0000256" key="3">
    <source>
        <dbReference type="ARBA" id="ARBA00022737"/>
    </source>
</evidence>
<dbReference type="Pfam" id="PF00096">
    <property type="entry name" value="zf-C2H2"/>
    <property type="match status" value="2"/>
</dbReference>
<dbReference type="PANTHER" id="PTHR47428">
    <property type="entry name" value="REGULATORY PROTEIN MIG1-RELATED"/>
    <property type="match status" value="1"/>
</dbReference>
<feature type="region of interest" description="Disordered" evidence="10">
    <location>
        <begin position="404"/>
        <end position="471"/>
    </location>
</feature>
<feature type="compositionally biased region" description="Low complexity" evidence="10">
    <location>
        <begin position="681"/>
        <end position="697"/>
    </location>
</feature>
<keyword evidence="4 9" id="KW-0863">Zinc-finger</keyword>
<dbReference type="InterPro" id="IPR013087">
    <property type="entry name" value="Znf_C2H2_type"/>
</dbReference>
<feature type="compositionally biased region" description="Basic residues" evidence="10">
    <location>
        <begin position="327"/>
        <end position="338"/>
    </location>
</feature>
<proteinExistence type="predicted"/>
<evidence type="ECO:0000313" key="13">
    <source>
        <dbReference type="Proteomes" id="UP001497453"/>
    </source>
</evidence>
<dbReference type="EMBL" id="OZ037950">
    <property type="protein sequence ID" value="CAL1712378.1"/>
    <property type="molecule type" value="Genomic_DNA"/>
</dbReference>
<dbReference type="Gene3D" id="3.30.160.60">
    <property type="entry name" value="Classic Zinc Finger"/>
    <property type="match status" value="2"/>
</dbReference>
<evidence type="ECO:0000259" key="11">
    <source>
        <dbReference type="PROSITE" id="PS50157"/>
    </source>
</evidence>
<feature type="compositionally biased region" description="Low complexity" evidence="10">
    <location>
        <begin position="505"/>
        <end position="532"/>
    </location>
</feature>
<feature type="compositionally biased region" description="Basic and acidic residues" evidence="10">
    <location>
        <begin position="95"/>
        <end position="120"/>
    </location>
</feature>
<sequence length="754" mass="81844">MESVAAPPPPPPPPHQEKVIARPYKCPYPLCGRAFSRLEHQTRHIRTHTGEKPFLCSHPGCEKRFSRSDELTRHARIHNNSHDHHGSASKSKTKGKTDHHHDDDMEGHSHGDHSRRRSEDTLDGLRGVRAKKKARSRANSDDEDESYARTTVYSSESSPLGHGHRAPHIVDPRVSHVPNPSAFSALSSAAVEELLALEREEAVRRAEYEIRHEEAMRRAEYEARCAEILSSHGRLSKSAVTSPQLFNGHTVEDSSYFGLSREREFERHSSSRVYEDIPGLHHGRHFSTSSIRRDNLPIHPHSSGHVVDIPGNPGRHHAHAHGAWSHPYHHPPPSHRHHTYEEPSPPSPVSSDGESIIHCKSPRRMSATHVPYSDHPQSIHGTKADFTFTPSTSPFLGGLRTLNIHSSGPSRAPSPFRLSPPSLDSPIDEYTRSRVSSSVVGSPPRGLGGHDQILGSRKRGSTGDLVSYGKQYGHTYSSNERASHSPSGVGYSIPPYVHEPGLTALPTPQLSSGPSSSGSSPGSHHHTLSTYTGGSGSGSAGSLSASSSRPASPPLWGQKSSNNAHHGQGQREHPHHHHLAHSVRVAFGMTPIHPRPSRNPPGQSERPLSDAPTNVHFNMNADHPHSHSHSHSHSYSGMPHGGCHQSSQPEPHADHTPSSTSSSVPVSRASSPPIKLPPLKLPSSPSSPSHRPHALLSVRDLLNPDSSSAGGVDTMSIEGMPESGPSSKLTGEGEERVALPGFSEVDAATGYRRR</sequence>
<feature type="compositionally biased region" description="Polar residues" evidence="10">
    <location>
        <begin position="476"/>
        <end position="486"/>
    </location>
</feature>
<feature type="compositionally biased region" description="Polar residues" evidence="10">
    <location>
        <begin position="148"/>
        <end position="158"/>
    </location>
</feature>
<gene>
    <name evidence="12" type="ORF">GFSPODELE1_LOCUS8799</name>
</gene>
<organism evidence="12 13">
    <name type="scientific">Somion occarium</name>
    <dbReference type="NCBI Taxonomy" id="3059160"/>
    <lineage>
        <taxon>Eukaryota</taxon>
        <taxon>Fungi</taxon>
        <taxon>Dikarya</taxon>
        <taxon>Basidiomycota</taxon>
        <taxon>Agaricomycotina</taxon>
        <taxon>Agaricomycetes</taxon>
        <taxon>Polyporales</taxon>
        <taxon>Cerrenaceae</taxon>
        <taxon>Somion</taxon>
    </lineage>
</organism>
<evidence type="ECO:0000256" key="6">
    <source>
        <dbReference type="ARBA" id="ARBA00023015"/>
    </source>
</evidence>
<keyword evidence="2" id="KW-0479">Metal-binding</keyword>
<accession>A0ABP1DZD6</accession>
<protein>
    <recommendedName>
        <fullName evidence="11">C2H2-type domain-containing protein</fullName>
    </recommendedName>
</protein>
<evidence type="ECO:0000256" key="4">
    <source>
        <dbReference type="ARBA" id="ARBA00022771"/>
    </source>
</evidence>
<evidence type="ECO:0000256" key="10">
    <source>
        <dbReference type="SAM" id="MobiDB-lite"/>
    </source>
</evidence>
<keyword evidence="3" id="KW-0677">Repeat</keyword>
<feature type="compositionally biased region" description="Low complexity" evidence="10">
    <location>
        <begin position="540"/>
        <end position="550"/>
    </location>
</feature>
<keyword evidence="5" id="KW-0862">Zinc</keyword>
<name>A0ABP1DZD6_9APHY</name>
<feature type="domain" description="C2H2-type" evidence="11">
    <location>
        <begin position="24"/>
        <end position="53"/>
    </location>
</feature>
<keyword evidence="7" id="KW-0804">Transcription</keyword>
<feature type="region of interest" description="Disordered" evidence="10">
    <location>
        <begin position="500"/>
        <end position="754"/>
    </location>
</feature>
<comment type="subcellular location">
    <subcellularLocation>
        <location evidence="1">Nucleus</location>
    </subcellularLocation>
</comment>
<dbReference type="PROSITE" id="PS50157">
    <property type="entry name" value="ZINC_FINGER_C2H2_2"/>
    <property type="match status" value="2"/>
</dbReference>
<feature type="region of interest" description="Disordered" evidence="10">
    <location>
        <begin position="312"/>
        <end position="356"/>
    </location>
</feature>
<evidence type="ECO:0000256" key="9">
    <source>
        <dbReference type="PROSITE-ProRule" id="PRU00042"/>
    </source>
</evidence>
<keyword evidence="13" id="KW-1185">Reference proteome</keyword>
<evidence type="ECO:0000256" key="8">
    <source>
        <dbReference type="ARBA" id="ARBA00023242"/>
    </source>
</evidence>
<reference evidence="13" key="1">
    <citation type="submission" date="2024-04" db="EMBL/GenBank/DDBJ databases">
        <authorList>
            <person name="Shaw F."/>
            <person name="Minotto A."/>
        </authorList>
    </citation>
    <scope>NUCLEOTIDE SEQUENCE [LARGE SCALE GENOMIC DNA]</scope>
</reference>
<dbReference type="PROSITE" id="PS00028">
    <property type="entry name" value="ZINC_FINGER_C2H2_1"/>
    <property type="match status" value="2"/>
</dbReference>
<dbReference type="SUPFAM" id="SSF57667">
    <property type="entry name" value="beta-beta-alpha zinc fingers"/>
    <property type="match status" value="1"/>
</dbReference>
<dbReference type="InterPro" id="IPR036236">
    <property type="entry name" value="Znf_C2H2_sf"/>
</dbReference>